<dbReference type="InterPro" id="IPR014729">
    <property type="entry name" value="Rossmann-like_a/b/a_fold"/>
</dbReference>
<keyword evidence="4 5" id="KW-0963">Cytoplasm</keyword>
<dbReference type="STRING" id="357804.Ping_1234"/>
<dbReference type="GO" id="GO:0005737">
    <property type="term" value="C:cytoplasm"/>
    <property type="evidence" value="ECO:0007669"/>
    <property type="project" value="UniProtKB-SubCell"/>
</dbReference>
<name>A1SU99_PSYIN</name>
<dbReference type="Pfam" id="PF00582">
    <property type="entry name" value="Usp"/>
    <property type="match status" value="1"/>
</dbReference>
<dbReference type="Proteomes" id="UP000000639">
    <property type="component" value="Chromosome"/>
</dbReference>
<reference evidence="7 8" key="1">
    <citation type="submission" date="2007-01" db="EMBL/GenBank/DDBJ databases">
        <title>Complete sequence of Psychromonas ingrahamii 37.</title>
        <authorList>
            <consortium name="US DOE Joint Genome Institute"/>
            <person name="Copeland A."/>
            <person name="Lucas S."/>
            <person name="Lapidus A."/>
            <person name="Barry K."/>
            <person name="Detter J.C."/>
            <person name="Glavina del Rio T."/>
            <person name="Hammon N."/>
            <person name="Israni S."/>
            <person name="Dalin E."/>
            <person name="Tice H."/>
            <person name="Pitluck S."/>
            <person name="Thompson L.S."/>
            <person name="Brettin T."/>
            <person name="Bruce D."/>
            <person name="Han C."/>
            <person name="Tapia R."/>
            <person name="Schmutz J."/>
            <person name="Larimer F."/>
            <person name="Land M."/>
            <person name="Hauser L."/>
            <person name="Kyrpides N."/>
            <person name="Ivanova N."/>
            <person name="Staley J."/>
            <person name="Richardson P."/>
        </authorList>
    </citation>
    <scope>NUCLEOTIDE SEQUENCE [LARGE SCALE GENOMIC DNA]</scope>
    <source>
        <strain evidence="7 8">37</strain>
    </source>
</reference>
<organism evidence="7 8">
    <name type="scientific">Psychromonas ingrahamii (strain DSM 17664 / CCUG 51855 / 37)</name>
    <dbReference type="NCBI Taxonomy" id="357804"/>
    <lineage>
        <taxon>Bacteria</taxon>
        <taxon>Pseudomonadati</taxon>
        <taxon>Pseudomonadota</taxon>
        <taxon>Gammaproteobacteria</taxon>
        <taxon>Alteromonadales</taxon>
        <taxon>Psychromonadaceae</taxon>
        <taxon>Psychromonas</taxon>
    </lineage>
</organism>
<evidence type="ECO:0000313" key="7">
    <source>
        <dbReference type="EMBL" id="ABM03064.1"/>
    </source>
</evidence>
<dbReference type="PANTHER" id="PTHR46268">
    <property type="entry name" value="STRESS RESPONSE PROTEIN NHAX"/>
    <property type="match status" value="1"/>
</dbReference>
<dbReference type="RefSeq" id="WP_011769627.1">
    <property type="nucleotide sequence ID" value="NC_008709.1"/>
</dbReference>
<comment type="subunit">
    <text evidence="3">Homodimer.</text>
</comment>
<evidence type="ECO:0000256" key="4">
    <source>
        <dbReference type="ARBA" id="ARBA00022490"/>
    </source>
</evidence>
<dbReference type="OrthoDB" id="9792500at2"/>
<dbReference type="EMBL" id="CP000510">
    <property type="protein sequence ID" value="ABM03064.1"/>
    <property type="molecule type" value="Genomic_DNA"/>
</dbReference>
<dbReference type="eggNOG" id="COG0589">
    <property type="taxonomic scope" value="Bacteria"/>
</dbReference>
<sequence>MSYKHVLVAIDLTEASDIVISKAVSLAKNLDAKLSFISIDISHPDPDRIYDPLEVKLIEQNREKLTAKLKELAELTNYPITTTKVVGGDVEETLMREITKIKADLLVCGHHHGFWNRWWSSARKLVNITIVDLLLIHL</sequence>
<dbReference type="PIRSF" id="PIRSF006276">
    <property type="entry name" value="UspA"/>
    <property type="match status" value="1"/>
</dbReference>
<evidence type="ECO:0000256" key="3">
    <source>
        <dbReference type="ARBA" id="ARBA00011738"/>
    </source>
</evidence>
<proteinExistence type="inferred from homology"/>
<dbReference type="InterPro" id="IPR006016">
    <property type="entry name" value="UspA"/>
</dbReference>
<dbReference type="SUPFAM" id="SSF52402">
    <property type="entry name" value="Adenine nucleotide alpha hydrolases-like"/>
    <property type="match status" value="1"/>
</dbReference>
<gene>
    <name evidence="7" type="ordered locus">Ping_1234</name>
</gene>
<protein>
    <recommendedName>
        <fullName evidence="5">Universal stress protein</fullName>
    </recommendedName>
</protein>
<dbReference type="Gene3D" id="3.40.50.620">
    <property type="entry name" value="HUPs"/>
    <property type="match status" value="1"/>
</dbReference>
<evidence type="ECO:0000256" key="5">
    <source>
        <dbReference type="PIRNR" id="PIRNR006276"/>
    </source>
</evidence>
<dbReference type="PANTHER" id="PTHR46268:SF23">
    <property type="entry name" value="UNIVERSAL STRESS PROTEIN A-RELATED"/>
    <property type="match status" value="1"/>
</dbReference>
<comment type="subcellular location">
    <subcellularLocation>
        <location evidence="1 5">Cytoplasm</location>
    </subcellularLocation>
</comment>
<evidence type="ECO:0000259" key="6">
    <source>
        <dbReference type="Pfam" id="PF00582"/>
    </source>
</evidence>
<evidence type="ECO:0000256" key="1">
    <source>
        <dbReference type="ARBA" id="ARBA00004496"/>
    </source>
</evidence>
<comment type="similarity">
    <text evidence="2 5">Belongs to the universal stress protein A family.</text>
</comment>
<evidence type="ECO:0000313" key="8">
    <source>
        <dbReference type="Proteomes" id="UP000000639"/>
    </source>
</evidence>
<dbReference type="HOGENOM" id="CLU_049301_18_0_6"/>
<dbReference type="InterPro" id="IPR006015">
    <property type="entry name" value="Universal_stress_UspA"/>
</dbReference>
<feature type="domain" description="UspA" evidence="6">
    <location>
        <begin position="3"/>
        <end position="136"/>
    </location>
</feature>
<keyword evidence="8" id="KW-1185">Reference proteome</keyword>
<dbReference type="KEGG" id="pin:Ping_1234"/>
<accession>A1SU99</accession>
<evidence type="ECO:0000256" key="2">
    <source>
        <dbReference type="ARBA" id="ARBA00008791"/>
    </source>
</evidence>
<dbReference type="AlphaFoldDB" id="A1SU99"/>